<dbReference type="Gene3D" id="3.80.10.10">
    <property type="entry name" value="Ribonuclease Inhibitor"/>
    <property type="match status" value="5"/>
</dbReference>
<dbReference type="InterPro" id="IPR027954">
    <property type="entry name" value="Transcobalamin-like_C"/>
</dbReference>
<keyword evidence="2" id="KW-1133">Transmembrane helix</keyword>
<feature type="domain" description="BIG2" evidence="3">
    <location>
        <begin position="258"/>
        <end position="336"/>
    </location>
</feature>
<dbReference type="PANTHER" id="PTHR45661:SF3">
    <property type="entry name" value="IG-LIKE DOMAIN-CONTAINING PROTEIN"/>
    <property type="match status" value="1"/>
</dbReference>
<dbReference type="Pfam" id="PF14478">
    <property type="entry name" value="DUF4430"/>
    <property type="match status" value="1"/>
</dbReference>
<comment type="subcellular location">
    <subcellularLocation>
        <location evidence="1">Cell envelope</location>
    </subcellularLocation>
</comment>
<dbReference type="Gene3D" id="2.60.40.4270">
    <property type="entry name" value="Listeria-Bacteroides repeat domain"/>
    <property type="match status" value="1"/>
</dbReference>
<dbReference type="InterPro" id="IPR053139">
    <property type="entry name" value="Surface_bspA-like"/>
</dbReference>
<dbReference type="Pfam" id="PF09479">
    <property type="entry name" value="Flg_new"/>
    <property type="match status" value="1"/>
</dbReference>
<dbReference type="Gene3D" id="3.40.50.12480">
    <property type="match status" value="1"/>
</dbReference>
<dbReference type="EMBL" id="AZMM01018809">
    <property type="protein sequence ID" value="ETJ16872.1"/>
    <property type="molecule type" value="Genomic_DNA"/>
</dbReference>
<dbReference type="NCBIfam" id="TIGR02543">
    <property type="entry name" value="List_Bact_rpt"/>
    <property type="match status" value="1"/>
</dbReference>
<dbReference type="PANTHER" id="PTHR45661">
    <property type="entry name" value="SURFACE ANTIGEN"/>
    <property type="match status" value="1"/>
</dbReference>
<keyword evidence="2" id="KW-0472">Membrane</keyword>
<dbReference type="InterPro" id="IPR008964">
    <property type="entry name" value="Invasin/intimin_cell_adhesion"/>
</dbReference>
<dbReference type="Gene3D" id="2.60.40.1080">
    <property type="match status" value="1"/>
</dbReference>
<evidence type="ECO:0000256" key="2">
    <source>
        <dbReference type="SAM" id="Phobius"/>
    </source>
</evidence>
<dbReference type="InterPro" id="IPR042229">
    <property type="entry name" value="Listeria/Bacterioides_rpt_sf"/>
</dbReference>
<gene>
    <name evidence="4" type="ORF">Q604_UNBc4C00028G0006</name>
</gene>
<sequence>MLNFNCGKLLEKGGIQVKKKLLAIFLSFLMVLNILIPTMSYAAEDSSSDKTSQKLIGHIVFDIEKTILGLGYVQEPIIVPIYEGQTGAEVLISVLGEENVSYSGKPTSGFYLAAIRDNDDTEIDGFSTGRRNPGWLGERDYSSSSGWMYYINEKAPNVGMSSYNPKDGDVMRLKFTAAGYGADTGSGAKRDALVTVVAKINSSSNKSELLSYKNVRASYKKANDAITTNSATQSEVDQALTDLNKAVENVASDSKATPMTGISLDKTEAEVFRGEKIQLKATISPSNTTDDKTIRWKTSKSDIAKVDQNGLVTARGAGTCKIYAYAGDFRAQFSITVKKDTSKKFEIEDGVLLRYNGDETEITIPDGVTAIGEDVFKDLTEVTSITMPDTVTSIGDYAFSNCKKLTSINIPNSVTSIGNYAFNNCAVLPDFQLPTSLVSIGDNAFYACKKLTSLKMPEGVKTIGNNAFYNCTSITELTLNEGLESIGSKAFYSVKMKSLEIPSTVKKIGDGAFFYCSAITGDVVLPEGLTEISSELFRNCSNITGVKIPDSITSIGDNAFYYCQKISSINIPNKVTTIGDGAFYSMKLITNVDIPESTTTIGKNAFNGCSALQSLTISNNLSSIGDSAFYYCSKLSSIKIKDKTYEEDSIYDLSGVTTIGTSAFSSNSSVENIILSKELKKIPQYAFRNCSKLSNIELPTSLESIDGSAFAGTILTSITIPASVKSIDSSMVSGVTSLTEILVNEESSSYKSVDGVLYTKSGELVIYPEGKTSTELVIPDGTVKLTNTLSNKTKITKVVIPASVKEIDGNIFTGCTSLESIEVAEGNENFKAVEGVLYDKSGETLLIYPAAKTDTEYTILDGCTSLQNNSFRGNNNITTLNMPLSLETINSSAINYANKLVNINMNEKATKIADNAFKSCSNLKNITYPNTIESIGDYAFNSTKITTLDIPQTVKSIGKNAFAGCSAITSEVVIPEGITTLNEYTFSGCSKIPSIKIPEGVTEFGANAFYNCSSLKEIEIPSTVNKLGDYAFASCSSLKEILIPKGVTEIPNNTFRYCGSLASVKLPEGITTIGKEAFYACSSLSTINIPSTVTTLKEDIFYNCYELDNVELPSNLQTMEEGVFYNCRKLTSIKIPKSVKVIGASMLRNCSKLSEVIIYSKDAEFGKTVFGKNSTDLTVYGYAGSTAETYANDNSVKFVPFTSKVTFKVDDVEIDEQGVAEGKTISAPQAPVREGYTFVGWFKDVDDITTKFDSQNTYDQDVTYKAKYAHVEMLGAQGKLIINDKSGIRFGTKIYKDGDKIVEMGTIILPQNLLPKGTSLTLDTPKIAKSVANVLYESNEKENYVTYLGSIVNIPRAQFDRAITSSSYVKYKDSKGNEYTVYSPYKDGSVSVNELTKLTNL</sequence>
<evidence type="ECO:0000313" key="4">
    <source>
        <dbReference type="EMBL" id="ETJ16872.1"/>
    </source>
</evidence>
<dbReference type="Pfam" id="PF13306">
    <property type="entry name" value="LRR_5"/>
    <property type="match status" value="5"/>
</dbReference>
<dbReference type="GO" id="GO:0030313">
    <property type="term" value="C:cell envelope"/>
    <property type="evidence" value="ECO:0007669"/>
    <property type="project" value="UniProtKB-SubCell"/>
</dbReference>
<keyword evidence="2" id="KW-0812">Transmembrane</keyword>
<feature type="transmembrane region" description="Helical" evidence="2">
    <location>
        <begin position="21"/>
        <end position="43"/>
    </location>
</feature>
<dbReference type="Gene3D" id="2.170.130.30">
    <property type="match status" value="1"/>
</dbReference>
<evidence type="ECO:0000256" key="1">
    <source>
        <dbReference type="ARBA" id="ARBA00004196"/>
    </source>
</evidence>
<dbReference type="SMART" id="SM00635">
    <property type="entry name" value="BID_2"/>
    <property type="match status" value="1"/>
</dbReference>
<dbReference type="SUPFAM" id="SSF49373">
    <property type="entry name" value="Invasin/intimin cell-adhesion fragments"/>
    <property type="match status" value="1"/>
</dbReference>
<accession>W1WFA5</accession>
<name>W1WFA5_9ZZZZ</name>
<dbReference type="InterPro" id="IPR026906">
    <property type="entry name" value="LRR_5"/>
</dbReference>
<proteinExistence type="predicted"/>
<comment type="caution">
    <text evidence="4">The sequence shown here is derived from an EMBL/GenBank/DDBJ whole genome shotgun (WGS) entry which is preliminary data.</text>
</comment>
<reference evidence="4" key="1">
    <citation type="submission" date="2013-12" db="EMBL/GenBank/DDBJ databases">
        <title>A Varibaculum cambriense genome reconstructed from a premature infant gut community with otherwise low bacterial novelty that shifts toward anaerobic metabolism during the third week of life.</title>
        <authorList>
            <person name="Brown C.T."/>
            <person name="Sharon I."/>
            <person name="Thomas B.C."/>
            <person name="Castelle C.J."/>
            <person name="Morowitz M.J."/>
            <person name="Banfield J.F."/>
        </authorList>
    </citation>
    <scope>NUCLEOTIDE SEQUENCE</scope>
</reference>
<dbReference type="Pfam" id="PF02368">
    <property type="entry name" value="Big_2"/>
    <property type="match status" value="1"/>
</dbReference>
<dbReference type="SUPFAM" id="SSF52058">
    <property type="entry name" value="L domain-like"/>
    <property type="match status" value="2"/>
</dbReference>
<protein>
    <recommendedName>
        <fullName evidence="3">BIG2 domain-containing protein</fullName>
    </recommendedName>
</protein>
<dbReference type="InterPro" id="IPR013378">
    <property type="entry name" value="InlB-like_B-rpt"/>
</dbReference>
<dbReference type="InterPro" id="IPR003343">
    <property type="entry name" value="Big_2"/>
</dbReference>
<organism evidence="4">
    <name type="scientific">human gut metagenome</name>
    <dbReference type="NCBI Taxonomy" id="408170"/>
    <lineage>
        <taxon>unclassified sequences</taxon>
        <taxon>metagenomes</taxon>
        <taxon>organismal metagenomes</taxon>
    </lineage>
</organism>
<evidence type="ECO:0000259" key="3">
    <source>
        <dbReference type="SMART" id="SM00635"/>
    </source>
</evidence>
<dbReference type="InterPro" id="IPR032675">
    <property type="entry name" value="LRR_dom_sf"/>
</dbReference>